<keyword evidence="3" id="KW-1185">Reference proteome</keyword>
<reference evidence="2 3" key="1">
    <citation type="journal article" date="2025" name="Microbiol. Resour. Announc.">
        <title>Draft genome sequences for Neonectria magnoliae and Neonectria punicea, canker pathogens of Liriodendron tulipifera and Acer saccharum in West Virginia.</title>
        <authorList>
            <person name="Petronek H.M."/>
            <person name="Kasson M.T."/>
            <person name="Metheny A.M."/>
            <person name="Stauder C.M."/>
            <person name="Lovett B."/>
            <person name="Lynch S.C."/>
            <person name="Garnas J.R."/>
            <person name="Kasson L.R."/>
            <person name="Stajich J.E."/>
        </authorList>
    </citation>
    <scope>NUCLEOTIDE SEQUENCE [LARGE SCALE GENOMIC DNA]</scope>
    <source>
        <strain evidence="2 3">NRRL 64651</strain>
    </source>
</reference>
<feature type="compositionally biased region" description="Basic residues" evidence="1">
    <location>
        <begin position="332"/>
        <end position="341"/>
    </location>
</feature>
<comment type="caution">
    <text evidence="2">The sequence shown here is derived from an EMBL/GenBank/DDBJ whole genome shotgun (WGS) entry which is preliminary data.</text>
</comment>
<evidence type="ECO:0000313" key="2">
    <source>
        <dbReference type="EMBL" id="KAK7419223.1"/>
    </source>
</evidence>
<proteinExistence type="predicted"/>
<feature type="compositionally biased region" description="Basic and acidic residues" evidence="1">
    <location>
        <begin position="351"/>
        <end position="360"/>
    </location>
</feature>
<protein>
    <submittedName>
        <fullName evidence="2">Uncharacterized protein</fullName>
    </submittedName>
</protein>
<accession>A0ABR1HEM8</accession>
<name>A0ABR1HEM8_9HYPO</name>
<sequence length="596" mass="66335">MTTPHLSNHRDAGGDQATNGLPPQRSRVPATLPPSLPGNSQFASHVHHPASFFQQDSTGIDLGLDLAASTYLQDPLLPTVNNSQLVPDEAVLAMQAPVIQFPCQAPSYPVFDTWDAGLYDSPLQSQSVHSAAGLPLQSQPVYPTLPTQLPLQSQPVYPAASSSFNSFHSTQVDYDNQQLYLANANQPPFPYQPGIHLPQSFTSDATAQIEPTLSSFVPFDPVSETSWAVSEQSSDSVSPDPLPLLRNTIIDLPLRCLNEIPNDAHVSPGLDRLGTWDSITNIPFAPLDIPTFLPALSQHPADQPPTFQPDPCDANQSDTRQVSEVESEQMKRARHHRKAIKRGPGVSKRRPFPDEKTKEETRLTRMAKACPSEDFVWSRRWLGKGLKEIATWQSKQVKWITLTQGYGNASITVSVKRFAPLPTDILSYRWEAPNGENKSLECAPYALANIEKATSELQRHVKDNVIQHISALTEHRARILGRTLTMILSLINQAQFPSGQTELLQETLYIWIATRLIEKPWRVSNDEMLEHDISDTAHPFWDITSPYHLHIPVTPVMDNQLDQIVIKNILIPLSSSTMKRLRILIEANKPANCNRP</sequence>
<evidence type="ECO:0000313" key="3">
    <source>
        <dbReference type="Proteomes" id="UP001498421"/>
    </source>
</evidence>
<evidence type="ECO:0000256" key="1">
    <source>
        <dbReference type="SAM" id="MobiDB-lite"/>
    </source>
</evidence>
<feature type="region of interest" description="Disordered" evidence="1">
    <location>
        <begin position="326"/>
        <end position="360"/>
    </location>
</feature>
<dbReference type="PANTHER" id="PTHR35392">
    <property type="entry name" value="ZN(II)2CYS6 TRANSCRIPTION FACTOR (EUROFUNG)-RELATED-RELATED"/>
    <property type="match status" value="1"/>
</dbReference>
<dbReference type="EMBL" id="JAZAVK010000153">
    <property type="protein sequence ID" value="KAK7419223.1"/>
    <property type="molecule type" value="Genomic_DNA"/>
</dbReference>
<dbReference type="Proteomes" id="UP001498421">
    <property type="component" value="Unassembled WGS sequence"/>
</dbReference>
<feature type="region of interest" description="Disordered" evidence="1">
    <location>
        <begin position="1"/>
        <end position="43"/>
    </location>
</feature>
<dbReference type="PANTHER" id="PTHR35392:SF3">
    <property type="entry name" value="ZN(2)-C6 FUNGAL-TYPE DOMAIN-CONTAINING PROTEIN"/>
    <property type="match status" value="1"/>
</dbReference>
<dbReference type="InterPro" id="IPR052973">
    <property type="entry name" value="Fungal_sec-metab_reg_TF"/>
</dbReference>
<gene>
    <name evidence="2" type="ORF">QQZ08_010935</name>
</gene>
<organism evidence="2 3">
    <name type="scientific">Neonectria magnoliae</name>
    <dbReference type="NCBI Taxonomy" id="2732573"/>
    <lineage>
        <taxon>Eukaryota</taxon>
        <taxon>Fungi</taxon>
        <taxon>Dikarya</taxon>
        <taxon>Ascomycota</taxon>
        <taxon>Pezizomycotina</taxon>
        <taxon>Sordariomycetes</taxon>
        <taxon>Hypocreomycetidae</taxon>
        <taxon>Hypocreales</taxon>
        <taxon>Nectriaceae</taxon>
        <taxon>Neonectria</taxon>
    </lineage>
</organism>